<comment type="cofactor">
    <cofactor evidence="1">
        <name>pyridoxal 5'-phosphate</name>
        <dbReference type="ChEBI" id="CHEBI:597326"/>
    </cofactor>
</comment>
<keyword evidence="9" id="KW-0718">Serine biosynthesis</keyword>
<comment type="pathway">
    <text evidence="2">Amino-acid biosynthesis; L-serine biosynthesis; L-serine from 3-phospho-D-glycerate: step 2/3.</text>
</comment>
<reference evidence="12" key="1">
    <citation type="submission" date="2021-01" db="EMBL/GenBank/DDBJ databases">
        <authorList>
            <person name="Corre E."/>
            <person name="Pelletier E."/>
            <person name="Niang G."/>
            <person name="Scheremetjew M."/>
            <person name="Finn R."/>
            <person name="Kale V."/>
            <person name="Holt S."/>
            <person name="Cochrane G."/>
            <person name="Meng A."/>
            <person name="Brown T."/>
            <person name="Cohen L."/>
        </authorList>
    </citation>
    <scope>NUCLEOTIDE SEQUENCE</scope>
    <source>
        <strain evidence="12">SM1012Den-03</strain>
    </source>
</reference>
<evidence type="ECO:0000256" key="5">
    <source>
        <dbReference type="ARBA" id="ARBA00022576"/>
    </source>
</evidence>
<dbReference type="HAMAP" id="MF_00160">
    <property type="entry name" value="SerC_aminotrans_5"/>
    <property type="match status" value="1"/>
</dbReference>
<evidence type="ECO:0000256" key="1">
    <source>
        <dbReference type="ARBA" id="ARBA00001933"/>
    </source>
</evidence>
<sequence length="516" mass="56177">MAPFEAMTSINHSGSNFTSSLGRLVEEENQQPIMTADKVDPNHPALQGSLTPPANCPSSKVLNFSPGPTNLPAAVESTILRRCFPDPSTKRLGSMALSHRSPEFGAILRNSIALTRRVMEVPPEYEILFTQGGGHGQFAAVPMNLCPDKDAKATYIVSGTWSSRAVIEANKYCTPTTISSVNEDGATFTSFPSAERIVAEHDPESKFIYMCSNETVNGIELHRLPVFDDVDNTTVPPLVVDASSDFTSKPISWRKSNVGILFACASKNIGHPGITMVIIRKDLLGQANPFTPGFLNYETNILAENVWNTIPTFNVDVIGIMMEWILDQGGIEAMEENSIAKAELMYGLIEDSNGFYGTPIDKSSEHRSRMNVPFCVAGGDEELTNLFLVECWNRGIVGLRTVTPFKQGIYLRASLYHGVSYEETVVLANFMKEFAARHSISKDVGETTMVAENVSSAMEPASPDSSCVDLSIFSSSPTGVDMALTLPKNFKVSSYTKISRDMFAPPALAPASTTLR</sequence>
<evidence type="ECO:0000256" key="7">
    <source>
        <dbReference type="ARBA" id="ARBA00022679"/>
    </source>
</evidence>
<dbReference type="EMBL" id="HBGZ01015429">
    <property type="protein sequence ID" value="CAD9603034.1"/>
    <property type="molecule type" value="Transcribed_RNA"/>
</dbReference>
<dbReference type="InterPro" id="IPR015424">
    <property type="entry name" value="PyrdxlP-dep_Trfase"/>
</dbReference>
<name>A0A7S2LD79_9STRA</name>
<dbReference type="NCBIfam" id="NF003764">
    <property type="entry name" value="PRK05355.1"/>
    <property type="match status" value="1"/>
</dbReference>
<dbReference type="GO" id="GO:0004648">
    <property type="term" value="F:O-phospho-L-serine:2-oxoglutarate aminotransferase activity"/>
    <property type="evidence" value="ECO:0007669"/>
    <property type="project" value="UniProtKB-EC"/>
</dbReference>
<comment type="similarity">
    <text evidence="3">Belongs to the class-V pyridoxal-phosphate-dependent aminotransferase family. SerC subfamily.</text>
</comment>
<evidence type="ECO:0000256" key="9">
    <source>
        <dbReference type="ARBA" id="ARBA00023299"/>
    </source>
</evidence>
<dbReference type="FunFam" id="3.40.640.10:FF:000010">
    <property type="entry name" value="Phosphoserine aminotransferase"/>
    <property type="match status" value="1"/>
</dbReference>
<dbReference type="InterPro" id="IPR022278">
    <property type="entry name" value="Pser_aminoTfrase"/>
</dbReference>
<dbReference type="GO" id="GO:0005737">
    <property type="term" value="C:cytoplasm"/>
    <property type="evidence" value="ECO:0007669"/>
    <property type="project" value="TreeGrafter"/>
</dbReference>
<keyword evidence="6" id="KW-0028">Amino-acid biosynthesis</keyword>
<accession>A0A7S2LD79</accession>
<proteinExistence type="inferred from homology"/>
<dbReference type="Pfam" id="PF00266">
    <property type="entry name" value="Aminotran_5"/>
    <property type="match status" value="1"/>
</dbReference>
<evidence type="ECO:0000256" key="2">
    <source>
        <dbReference type="ARBA" id="ARBA00005099"/>
    </source>
</evidence>
<keyword evidence="7" id="KW-0808">Transferase</keyword>
<dbReference type="GO" id="GO:0006564">
    <property type="term" value="P:L-serine biosynthetic process"/>
    <property type="evidence" value="ECO:0007669"/>
    <property type="project" value="UniProtKB-KW"/>
</dbReference>
<evidence type="ECO:0000313" key="12">
    <source>
        <dbReference type="EMBL" id="CAD9603034.1"/>
    </source>
</evidence>
<comment type="catalytic activity">
    <reaction evidence="10">
        <text>O-phospho-L-serine + 2-oxoglutarate = 3-phosphooxypyruvate + L-glutamate</text>
        <dbReference type="Rhea" id="RHEA:14329"/>
        <dbReference type="ChEBI" id="CHEBI:16810"/>
        <dbReference type="ChEBI" id="CHEBI:18110"/>
        <dbReference type="ChEBI" id="CHEBI:29985"/>
        <dbReference type="ChEBI" id="CHEBI:57524"/>
        <dbReference type="EC" id="2.6.1.52"/>
    </reaction>
</comment>
<protein>
    <recommendedName>
        <fullName evidence="4">phosphoserine transaminase</fullName>
        <ecNumber evidence="4">2.6.1.52</ecNumber>
    </recommendedName>
</protein>
<dbReference type="PANTHER" id="PTHR43247">
    <property type="entry name" value="PHOSPHOSERINE AMINOTRANSFERASE"/>
    <property type="match status" value="1"/>
</dbReference>
<gene>
    <name evidence="12" type="ORF">SMAR0320_LOCUS11017</name>
</gene>
<evidence type="ECO:0000259" key="11">
    <source>
        <dbReference type="Pfam" id="PF00266"/>
    </source>
</evidence>
<evidence type="ECO:0000256" key="8">
    <source>
        <dbReference type="ARBA" id="ARBA00022898"/>
    </source>
</evidence>
<dbReference type="SUPFAM" id="SSF53383">
    <property type="entry name" value="PLP-dependent transferases"/>
    <property type="match status" value="1"/>
</dbReference>
<dbReference type="GO" id="GO:0030170">
    <property type="term" value="F:pyridoxal phosphate binding"/>
    <property type="evidence" value="ECO:0007669"/>
    <property type="project" value="TreeGrafter"/>
</dbReference>
<dbReference type="PANTHER" id="PTHR43247:SF1">
    <property type="entry name" value="PHOSPHOSERINE AMINOTRANSFERASE"/>
    <property type="match status" value="1"/>
</dbReference>
<keyword evidence="5" id="KW-0032">Aminotransferase</keyword>
<dbReference type="InterPro" id="IPR000192">
    <property type="entry name" value="Aminotrans_V_dom"/>
</dbReference>
<dbReference type="UniPathway" id="UPA00135">
    <property type="reaction ID" value="UER00197"/>
</dbReference>
<evidence type="ECO:0000256" key="3">
    <source>
        <dbReference type="ARBA" id="ARBA00006904"/>
    </source>
</evidence>
<keyword evidence="8" id="KW-0663">Pyridoxal phosphate</keyword>
<feature type="domain" description="Aminotransferase class V" evidence="11">
    <location>
        <begin position="62"/>
        <end position="419"/>
    </location>
</feature>
<dbReference type="Gene3D" id="3.40.640.10">
    <property type="entry name" value="Type I PLP-dependent aspartate aminotransferase-like (Major domain)"/>
    <property type="match status" value="1"/>
</dbReference>
<organism evidence="12">
    <name type="scientific">Skeletonema marinoi</name>
    <dbReference type="NCBI Taxonomy" id="267567"/>
    <lineage>
        <taxon>Eukaryota</taxon>
        <taxon>Sar</taxon>
        <taxon>Stramenopiles</taxon>
        <taxon>Ochrophyta</taxon>
        <taxon>Bacillariophyta</taxon>
        <taxon>Coscinodiscophyceae</taxon>
        <taxon>Thalassiosirophycidae</taxon>
        <taxon>Thalassiosirales</taxon>
        <taxon>Skeletonemataceae</taxon>
        <taxon>Skeletonema</taxon>
        <taxon>Skeletonema marinoi-dohrnii complex</taxon>
    </lineage>
</organism>
<evidence type="ECO:0000256" key="6">
    <source>
        <dbReference type="ARBA" id="ARBA00022605"/>
    </source>
</evidence>
<dbReference type="InterPro" id="IPR015422">
    <property type="entry name" value="PyrdxlP-dep_Trfase_small"/>
</dbReference>
<dbReference type="InterPro" id="IPR015421">
    <property type="entry name" value="PyrdxlP-dep_Trfase_major"/>
</dbReference>
<dbReference type="EC" id="2.6.1.52" evidence="4"/>
<evidence type="ECO:0000256" key="4">
    <source>
        <dbReference type="ARBA" id="ARBA00013030"/>
    </source>
</evidence>
<dbReference type="Gene3D" id="3.90.1150.10">
    <property type="entry name" value="Aspartate Aminotransferase, domain 1"/>
    <property type="match status" value="1"/>
</dbReference>
<evidence type="ECO:0000256" key="10">
    <source>
        <dbReference type="ARBA" id="ARBA00049007"/>
    </source>
</evidence>
<dbReference type="AlphaFoldDB" id="A0A7S2LD79"/>